<keyword evidence="1" id="KW-0472">Membrane</keyword>
<reference evidence="2" key="1">
    <citation type="journal article" date="2017" name="Sci. Rep.">
        <title>Antennal transcriptomes of three tortricid moths reveal putative conserved chemosensory receptors for social and habitat olfactory cues.</title>
        <authorList>
            <person name="Gonzalez F."/>
            <person name="Witzgall P."/>
            <person name="Walker W.B."/>
        </authorList>
    </citation>
    <scope>NUCLEOTIDE SEQUENCE</scope>
</reference>
<evidence type="ECO:0000313" key="2">
    <source>
        <dbReference type="EMBL" id="AST36346.1"/>
    </source>
</evidence>
<keyword evidence="1" id="KW-1133">Transmembrane helix</keyword>
<proteinExistence type="evidence at transcript level"/>
<feature type="transmembrane region" description="Helical" evidence="1">
    <location>
        <begin position="137"/>
        <end position="159"/>
    </location>
</feature>
<feature type="transmembrane region" description="Helical" evidence="1">
    <location>
        <begin position="53"/>
        <end position="73"/>
    </location>
</feature>
<feature type="transmembrane region" description="Helical" evidence="1">
    <location>
        <begin position="85"/>
        <end position="104"/>
    </location>
</feature>
<dbReference type="EMBL" id="KY283687">
    <property type="protein sequence ID" value="AST36346.1"/>
    <property type="molecule type" value="mRNA"/>
</dbReference>
<name>A0A223HD89_9NEOP</name>
<feature type="transmembrane region" description="Helical" evidence="1">
    <location>
        <begin position="28"/>
        <end position="46"/>
    </location>
</feature>
<keyword evidence="1" id="KW-0812">Transmembrane</keyword>
<dbReference type="AlphaFoldDB" id="A0A223HD89"/>
<organism evidence="2">
    <name type="scientific">Cydia fagiglandana</name>
    <dbReference type="NCBI Taxonomy" id="1458189"/>
    <lineage>
        <taxon>Eukaryota</taxon>
        <taxon>Metazoa</taxon>
        <taxon>Ecdysozoa</taxon>
        <taxon>Arthropoda</taxon>
        <taxon>Hexapoda</taxon>
        <taxon>Insecta</taxon>
        <taxon>Pterygota</taxon>
        <taxon>Neoptera</taxon>
        <taxon>Endopterygota</taxon>
        <taxon>Lepidoptera</taxon>
        <taxon>Glossata</taxon>
        <taxon>Ditrysia</taxon>
        <taxon>Tortricoidea</taxon>
        <taxon>Tortricidae</taxon>
        <taxon>Olethreutinae</taxon>
        <taxon>Grapholitini</taxon>
        <taxon>Cydia</taxon>
    </lineage>
</organism>
<keyword evidence="2" id="KW-0675">Receptor</keyword>
<protein>
    <submittedName>
        <fullName evidence="2">Putative gustatory receptor GR29</fullName>
    </submittedName>
</protein>
<feature type="transmembrane region" description="Helical" evidence="1">
    <location>
        <begin position="165"/>
        <end position="192"/>
    </location>
</feature>
<accession>A0A223HD89</accession>
<feature type="transmembrane region" description="Helical" evidence="1">
    <location>
        <begin position="357"/>
        <end position="377"/>
    </location>
</feature>
<evidence type="ECO:0000256" key="1">
    <source>
        <dbReference type="SAM" id="Phobius"/>
    </source>
</evidence>
<sequence length="385" mass="45263">MTDQVRKIFTKRATVWPHDYRTVRAYKYFRSSYLISAILGYNFFPFTIFKSRFVIIIFTIYALSVSIGFSYLVLSYVKYLDRSPYVYIAAEYITTVILLLFMNADNRAQFLRSLEFIDDKLHVDGSYYYRIQKITQVFVIIVILMRFFYSMAVCFSFRLNCDESPIIVFTSGFILIAVDANQIPRLITFFMIKFRVSLLRNKVENLFQNIGISVIDTKDKRKSLLLCQDIYEDIIDSVNIISNQVDPFFLLSLVCSFPKIMLLLYNIIVLQKRGVPIIHLVALGLEAMQWALIPCLPGILFEMTRAHVDKMKLFLLKHYKDSTRNNYPIKAEIKEFLDYIEIRPCRYLLYRFIPVDLSLPVCLFHLCTTYLIVMIQFSHLFDDAA</sequence>
<gene>
    <name evidence="2" type="primary">GR</name>
</gene>
<feature type="transmembrane region" description="Helical" evidence="1">
    <location>
        <begin position="248"/>
        <end position="271"/>
    </location>
</feature>